<feature type="transmembrane region" description="Helical" evidence="2">
    <location>
        <begin position="6"/>
        <end position="34"/>
    </location>
</feature>
<dbReference type="RefSeq" id="WP_231313971.1">
    <property type="nucleotide sequence ID" value="NZ_JAJODE010000001.1"/>
</dbReference>
<comment type="caution">
    <text evidence="4">The sequence shown here is derived from an EMBL/GenBank/DDBJ whole genome shotgun (WGS) entry which is preliminary data.</text>
</comment>
<feature type="compositionally biased region" description="Basic and acidic residues" evidence="1">
    <location>
        <begin position="102"/>
        <end position="115"/>
    </location>
</feature>
<dbReference type="InterPro" id="IPR035437">
    <property type="entry name" value="SNase_OB-fold_sf"/>
</dbReference>
<evidence type="ECO:0000256" key="1">
    <source>
        <dbReference type="SAM" id="MobiDB-lite"/>
    </source>
</evidence>
<feature type="region of interest" description="Disordered" evidence="1">
    <location>
        <begin position="74"/>
        <end position="118"/>
    </location>
</feature>
<evidence type="ECO:0000313" key="5">
    <source>
        <dbReference type="Proteomes" id="UP001162836"/>
    </source>
</evidence>
<evidence type="ECO:0000313" key="4">
    <source>
        <dbReference type="EMBL" id="MCD4837404.1"/>
    </source>
</evidence>
<feature type="transmembrane region" description="Helical" evidence="2">
    <location>
        <begin position="46"/>
        <end position="64"/>
    </location>
</feature>
<feature type="compositionally biased region" description="Polar residues" evidence="1">
    <location>
        <begin position="91"/>
        <end position="100"/>
    </location>
</feature>
<organism evidence="4 5">
    <name type="scientific">Neobacillus sedimentimangrovi</name>
    <dbReference type="NCBI Taxonomy" id="2699460"/>
    <lineage>
        <taxon>Bacteria</taxon>
        <taxon>Bacillati</taxon>
        <taxon>Bacillota</taxon>
        <taxon>Bacilli</taxon>
        <taxon>Bacillales</taxon>
        <taxon>Bacillaceae</taxon>
        <taxon>Neobacillus</taxon>
    </lineage>
</organism>
<dbReference type="Proteomes" id="UP001162836">
    <property type="component" value="Unassembled WGS sequence"/>
</dbReference>
<name>A0ABS8QFN6_9BACI</name>
<dbReference type="Gene3D" id="2.40.50.90">
    <property type="match status" value="1"/>
</dbReference>
<keyword evidence="5" id="KW-1185">Reference proteome</keyword>
<sequence length="194" mass="21283">MIIISLIIAIVSWLFSNIVGVLGIGIAIWGGYLWKKNKTNNVKSKIPVSMLVLGILIACGWFLFGSSDVKTEKTSENVSSEKINTTKETDVQNPNGNQAAKKQAEKVEDASKEQDADTSMGLVAATVSRVVDGDTFQLSDGSKVRLVGVNTPESTNRHEQYGKEASNYTKTKLEGKKIWLQKDVSETDRYGRLL</sequence>
<dbReference type="Pfam" id="PF00565">
    <property type="entry name" value="SNase"/>
    <property type="match status" value="1"/>
</dbReference>
<dbReference type="SUPFAM" id="SSF50199">
    <property type="entry name" value="Staphylococcal nuclease"/>
    <property type="match status" value="1"/>
</dbReference>
<gene>
    <name evidence="4" type="ORF">LRS37_00670</name>
</gene>
<feature type="domain" description="TNase-like" evidence="3">
    <location>
        <begin position="121"/>
        <end position="194"/>
    </location>
</feature>
<keyword evidence="2" id="KW-0472">Membrane</keyword>
<dbReference type="EMBL" id="JAJODE010000001">
    <property type="protein sequence ID" value="MCD4837404.1"/>
    <property type="molecule type" value="Genomic_DNA"/>
</dbReference>
<keyword evidence="2" id="KW-1133">Transmembrane helix</keyword>
<evidence type="ECO:0000259" key="3">
    <source>
        <dbReference type="PROSITE" id="PS50830"/>
    </source>
</evidence>
<accession>A0ABS8QFN6</accession>
<dbReference type="InterPro" id="IPR016071">
    <property type="entry name" value="Staphylococal_nuclease_OB-fold"/>
</dbReference>
<keyword evidence="2" id="KW-0812">Transmembrane</keyword>
<evidence type="ECO:0000256" key="2">
    <source>
        <dbReference type="SAM" id="Phobius"/>
    </source>
</evidence>
<protein>
    <submittedName>
        <fullName evidence="4">Thermonuclease family protein</fullName>
    </submittedName>
</protein>
<proteinExistence type="predicted"/>
<dbReference type="PROSITE" id="PS50830">
    <property type="entry name" value="TNASE_3"/>
    <property type="match status" value="1"/>
</dbReference>
<reference evidence="4 5" key="1">
    <citation type="journal article" date="2023" name="Antonie Van Leeuwenhoek">
        <title>Unveiling the genomic potential of a novel thermostable glycoside hydrolases producing Neobacillus sedimentimangrovi UE25.</title>
        <authorList>
            <person name="Ejaz U."/>
            <person name="Saleem F."/>
            <person name="Rashid R."/>
            <person name="Hasan K.A."/>
            <person name="Syed M.N."/>
            <person name="Sohail M."/>
        </authorList>
    </citation>
    <scope>NUCLEOTIDE SEQUENCE [LARGE SCALE GENOMIC DNA]</scope>
    <source>
        <strain evidence="4 5">UE25</strain>
    </source>
</reference>